<dbReference type="KEGG" id="vg:36841847"/>
<evidence type="ECO:0000313" key="2">
    <source>
        <dbReference type="EMBL" id="AVK77392.1"/>
    </source>
</evidence>
<dbReference type="Pfam" id="PF02493">
    <property type="entry name" value="MORN"/>
    <property type="match status" value="3"/>
</dbReference>
<gene>
    <name evidence="2" type="ORF">pmac_cds_704</name>
</gene>
<dbReference type="PANTHER" id="PTHR23084">
    <property type="entry name" value="PHOSPHATIDYLINOSITOL-4-PHOSPHATE 5-KINASE RELATED"/>
    <property type="match status" value="1"/>
</dbReference>
<dbReference type="GeneID" id="36841847"/>
<name>A0A2U7UG31_9VIRU</name>
<dbReference type="PANTHER" id="PTHR23084:SF263">
    <property type="entry name" value="MORN REPEAT-CONTAINING PROTEIN 1"/>
    <property type="match status" value="1"/>
</dbReference>
<dbReference type="SUPFAM" id="SSF82185">
    <property type="entry name" value="Histone H3 K4-specific methyltransferase SET7/9 N-terminal domain"/>
    <property type="match status" value="1"/>
</dbReference>
<dbReference type="RefSeq" id="YP_009481388.1">
    <property type="nucleotide sequence ID" value="NC_037665.1"/>
</dbReference>
<evidence type="ECO:0000256" key="1">
    <source>
        <dbReference type="ARBA" id="ARBA00022737"/>
    </source>
</evidence>
<proteinExistence type="predicted"/>
<dbReference type="EMBL" id="MG011691">
    <property type="protein sequence ID" value="AVK77392.1"/>
    <property type="molecule type" value="Genomic_DNA"/>
</dbReference>
<accession>A0A2U7UG31</accession>
<protein>
    <submittedName>
        <fullName evidence="2">Morn repeat incomplete domain containing protein</fullName>
    </submittedName>
</protein>
<keyword evidence="1" id="KW-0677">Repeat</keyword>
<sequence>MPTFVGPLRDAMVDYRGDWDAGRFHGRGRAEFVDGTIYEGDWAGSVPHGHGTLDGVALRWHFGIPVQNGHCKITDDYGGEWTYEGDVTLAAAKDSDCVVRRWHRMVYENGARALIGIVRPATVHHAMDGPMHDASIVAPHGHGIATHTDGRVYAGSWRLGMRERGRCTLADGLTVLDGTWGVWSYGGSGTVIHGDHSPQARVLWNEKDRPCRHDRLRYRVVHQGQSPRTCPCSPNRPIPYGGCYYGTADDYVVHRNGDVCGGKCEHDEDDALATMHWFGCSPWCPDPEFAGLALFPAGGWSRARPKGRPWASAIYWPADIESGSFARFAAYVRKGLIGWDQDMVDFFWQAVADMGVAQPDP</sequence>
<dbReference type="SMART" id="SM00698">
    <property type="entry name" value="MORN"/>
    <property type="match status" value="3"/>
</dbReference>
<dbReference type="InterPro" id="IPR003409">
    <property type="entry name" value="MORN"/>
</dbReference>
<organism evidence="2">
    <name type="scientific">Pandoravirus macleodensis</name>
    <dbReference type="NCBI Taxonomy" id="2107707"/>
    <lineage>
        <taxon>Viruses</taxon>
        <taxon>Pandoravirus</taxon>
    </lineage>
</organism>
<dbReference type="Proteomes" id="UP000249758">
    <property type="component" value="Segment"/>
</dbReference>
<reference evidence="2" key="1">
    <citation type="journal article" date="2018" name="Nat. Commun.">
        <title>Diversity and evolution of the emerging Pandoraviridae family.</title>
        <authorList>
            <person name="Legendre M."/>
            <person name="Fabre E."/>
            <person name="Poirot O."/>
            <person name="Jeudy S."/>
            <person name="Lartigue A."/>
            <person name="Alempic J.M."/>
            <person name="Beucher L."/>
            <person name="Philippe N."/>
            <person name="Bertaux L."/>
            <person name="Christo-Foroux E."/>
            <person name="Labadie K."/>
            <person name="Coute Y."/>
            <person name="Abergel C."/>
            <person name="Claverie J.M."/>
        </authorList>
    </citation>
    <scope>NUCLEOTIDE SEQUENCE [LARGE SCALE GENOMIC DNA]</scope>
    <source>
        <strain evidence="2">Macleodensis</strain>
    </source>
</reference>